<accession>A0ABD5T7B8</accession>
<keyword evidence="3" id="KW-1185">Reference proteome</keyword>
<evidence type="ECO:0000313" key="2">
    <source>
        <dbReference type="EMBL" id="MFC6784486.1"/>
    </source>
</evidence>
<dbReference type="RefSeq" id="WP_284063670.1">
    <property type="nucleotide sequence ID" value="NZ_CP126159.1"/>
</dbReference>
<reference evidence="2 3" key="1">
    <citation type="journal article" date="2019" name="Int. J. Syst. Evol. Microbiol.">
        <title>The Global Catalogue of Microorganisms (GCM) 10K type strain sequencing project: providing services to taxonomists for standard genome sequencing and annotation.</title>
        <authorList>
            <consortium name="The Broad Institute Genomics Platform"/>
            <consortium name="The Broad Institute Genome Sequencing Center for Infectious Disease"/>
            <person name="Wu L."/>
            <person name="Ma J."/>
        </authorList>
    </citation>
    <scope>NUCLEOTIDE SEQUENCE [LARGE SCALE GENOMIC DNA]</scope>
    <source>
        <strain evidence="2 3">SYNS20</strain>
    </source>
</reference>
<dbReference type="GeneID" id="81211197"/>
<keyword evidence="1" id="KW-1133">Transmembrane helix</keyword>
<feature type="transmembrane region" description="Helical" evidence="1">
    <location>
        <begin position="12"/>
        <end position="32"/>
    </location>
</feature>
<dbReference type="Proteomes" id="UP001596443">
    <property type="component" value="Unassembled WGS sequence"/>
</dbReference>
<dbReference type="AlphaFoldDB" id="A0ABD5T7B8"/>
<evidence type="ECO:0000313" key="3">
    <source>
        <dbReference type="Proteomes" id="UP001596443"/>
    </source>
</evidence>
<comment type="caution">
    <text evidence="2">The sequence shown here is derived from an EMBL/GenBank/DDBJ whole genome shotgun (WGS) entry which is preliminary data.</text>
</comment>
<dbReference type="InterPro" id="IPR055934">
    <property type="entry name" value="DUF7512"/>
</dbReference>
<dbReference type="EMBL" id="JBHSWX010000001">
    <property type="protein sequence ID" value="MFC6784486.1"/>
    <property type="molecule type" value="Genomic_DNA"/>
</dbReference>
<proteinExistence type="predicted"/>
<keyword evidence="1" id="KW-0472">Membrane</keyword>
<sequence length="50" mass="5284">MQLGLDSLSGTTLAAALIGLVLLEAIVLYFGYGFLESTLGKRVTDLLRGL</sequence>
<organism evidence="2 3">
    <name type="scientific">Halobaculum halobium</name>
    <dbReference type="NCBI Taxonomy" id="3032281"/>
    <lineage>
        <taxon>Archaea</taxon>
        <taxon>Methanobacteriati</taxon>
        <taxon>Methanobacteriota</taxon>
        <taxon>Stenosarchaea group</taxon>
        <taxon>Halobacteria</taxon>
        <taxon>Halobacteriales</taxon>
        <taxon>Haloferacaceae</taxon>
        <taxon>Halobaculum</taxon>
    </lineage>
</organism>
<dbReference type="PROSITE" id="PS00012">
    <property type="entry name" value="PHOSPHOPANTETHEINE"/>
    <property type="match status" value="1"/>
</dbReference>
<dbReference type="InterPro" id="IPR006162">
    <property type="entry name" value="Ppantetheine_attach_site"/>
</dbReference>
<dbReference type="Pfam" id="PF24352">
    <property type="entry name" value="DUF7512"/>
    <property type="match status" value="1"/>
</dbReference>
<evidence type="ECO:0000256" key="1">
    <source>
        <dbReference type="SAM" id="Phobius"/>
    </source>
</evidence>
<gene>
    <name evidence="2" type="ORF">ACFQFD_00355</name>
</gene>
<protein>
    <submittedName>
        <fullName evidence="2">Uncharacterized protein</fullName>
    </submittedName>
</protein>
<name>A0ABD5T7B8_9EURY</name>
<keyword evidence="1" id="KW-0812">Transmembrane</keyword>